<dbReference type="OrthoDB" id="7889197at2"/>
<sequence length="141" mass="15479">MNRFLKMTILAAAGFSAIATPITSASADSWARHGGRWHPSHHRHNRTGDAIAAGILGLAAGAVVGSIMSQPQPVYAQPVPTYSPPPPVYYPAPPAYAPTYRGYEPWSRGWYNYCSERYRSFNPNTGTYRGYDGQDHFCTAN</sequence>
<gene>
    <name evidence="11" type="ORF">C7374_10271</name>
</gene>
<feature type="chain" id="PRO_5016759072" description="Lectin-like protein BA14k" evidence="10">
    <location>
        <begin position="28"/>
        <end position="141"/>
    </location>
</feature>
<evidence type="ECO:0000256" key="1">
    <source>
        <dbReference type="ARBA" id="ARBA00004162"/>
    </source>
</evidence>
<accession>A0A364JX90</accession>
<keyword evidence="6" id="KW-0430">Lectin</keyword>
<evidence type="ECO:0000256" key="6">
    <source>
        <dbReference type="ARBA" id="ARBA00022734"/>
    </source>
</evidence>
<dbReference type="EMBL" id="QLMK01000002">
    <property type="protein sequence ID" value="RAK32077.1"/>
    <property type="molecule type" value="Genomic_DNA"/>
</dbReference>
<keyword evidence="7" id="KW-1133">Transmembrane helix</keyword>
<organism evidence="11 12">
    <name type="scientific">Falsochrobactrum ovis</name>
    <dbReference type="NCBI Taxonomy" id="1293442"/>
    <lineage>
        <taxon>Bacteria</taxon>
        <taxon>Pseudomonadati</taxon>
        <taxon>Pseudomonadota</taxon>
        <taxon>Alphaproteobacteria</taxon>
        <taxon>Hyphomicrobiales</taxon>
        <taxon>Brucellaceae</taxon>
        <taxon>Falsochrobactrum</taxon>
    </lineage>
</organism>
<keyword evidence="7" id="KW-0472">Membrane</keyword>
<evidence type="ECO:0000313" key="12">
    <source>
        <dbReference type="Proteomes" id="UP000249453"/>
    </source>
</evidence>
<feature type="signal peptide" evidence="10">
    <location>
        <begin position="1"/>
        <end position="27"/>
    </location>
</feature>
<dbReference type="Proteomes" id="UP000249453">
    <property type="component" value="Unassembled WGS sequence"/>
</dbReference>
<name>A0A364JX90_9HYPH</name>
<comment type="function">
    <text evidence="9">Has immunoglobulin-binding and hemagglutination properties, and can bind to mannose. Essential for virulence. May be involved in LPS biosynthesis or polysaccharide transport.</text>
</comment>
<evidence type="ECO:0000313" key="11">
    <source>
        <dbReference type="EMBL" id="RAK32077.1"/>
    </source>
</evidence>
<evidence type="ECO:0000256" key="5">
    <source>
        <dbReference type="ARBA" id="ARBA00022692"/>
    </source>
</evidence>
<evidence type="ECO:0000256" key="9">
    <source>
        <dbReference type="ARBA" id="ARBA00025321"/>
    </source>
</evidence>
<evidence type="ECO:0000256" key="2">
    <source>
        <dbReference type="ARBA" id="ARBA00010270"/>
    </source>
</evidence>
<keyword evidence="10" id="KW-0732">Signal</keyword>
<evidence type="ECO:0000256" key="7">
    <source>
        <dbReference type="ARBA" id="ARBA00022989"/>
    </source>
</evidence>
<dbReference type="AlphaFoldDB" id="A0A364JX90"/>
<evidence type="ECO:0000256" key="3">
    <source>
        <dbReference type="ARBA" id="ARBA00020552"/>
    </source>
</evidence>
<dbReference type="RefSeq" id="WP_111574335.1">
    <property type="nucleotide sequence ID" value="NZ_JBHEEY010000003.1"/>
</dbReference>
<keyword evidence="8" id="KW-0843">Virulence</keyword>
<proteinExistence type="inferred from homology"/>
<evidence type="ECO:0000256" key="4">
    <source>
        <dbReference type="ARBA" id="ARBA00022475"/>
    </source>
</evidence>
<comment type="subcellular location">
    <subcellularLocation>
        <location evidence="1">Cell membrane</location>
        <topology evidence="1">Single-pass membrane protein</topology>
    </subcellularLocation>
</comment>
<dbReference type="GO" id="GO:0030246">
    <property type="term" value="F:carbohydrate binding"/>
    <property type="evidence" value="ECO:0007669"/>
    <property type="project" value="UniProtKB-KW"/>
</dbReference>
<evidence type="ECO:0000256" key="8">
    <source>
        <dbReference type="ARBA" id="ARBA00023026"/>
    </source>
</evidence>
<keyword evidence="5" id="KW-0812">Transmembrane</keyword>
<dbReference type="InterPro" id="IPR012413">
    <property type="entry name" value="BA14K"/>
</dbReference>
<evidence type="ECO:0000256" key="10">
    <source>
        <dbReference type="SAM" id="SignalP"/>
    </source>
</evidence>
<dbReference type="GO" id="GO:0005886">
    <property type="term" value="C:plasma membrane"/>
    <property type="evidence" value="ECO:0007669"/>
    <property type="project" value="UniProtKB-SubCell"/>
</dbReference>
<reference evidence="11 12" key="1">
    <citation type="submission" date="2018-06" db="EMBL/GenBank/DDBJ databases">
        <title>Genomic Encyclopedia of Type Strains, Phase IV (KMG-IV): sequencing the most valuable type-strain genomes for metagenomic binning, comparative biology and taxonomic classification.</title>
        <authorList>
            <person name="Goeker M."/>
        </authorList>
    </citation>
    <scope>NUCLEOTIDE SEQUENCE [LARGE SCALE GENOMIC DNA]</scope>
    <source>
        <strain evidence="11 12">DSM 26720</strain>
    </source>
</reference>
<comment type="caution">
    <text evidence="11">The sequence shown here is derived from an EMBL/GenBank/DDBJ whole genome shotgun (WGS) entry which is preliminary data.</text>
</comment>
<protein>
    <recommendedName>
        <fullName evidence="3">Lectin-like protein BA14k</fullName>
    </recommendedName>
</protein>
<dbReference type="Pfam" id="PF07886">
    <property type="entry name" value="BA14K"/>
    <property type="match status" value="1"/>
</dbReference>
<keyword evidence="4" id="KW-1003">Cell membrane</keyword>
<comment type="similarity">
    <text evidence="2">Belongs to the BA14k family.</text>
</comment>
<keyword evidence="12" id="KW-1185">Reference proteome</keyword>